<evidence type="ECO:0000256" key="1">
    <source>
        <dbReference type="ARBA" id="ARBA00007422"/>
    </source>
</evidence>
<keyword evidence="9" id="KW-1185">Reference proteome</keyword>
<dbReference type="GO" id="GO:0016853">
    <property type="term" value="F:isomerase activity"/>
    <property type="evidence" value="ECO:0007669"/>
    <property type="project" value="UniProtKB-KW"/>
</dbReference>
<keyword evidence="3 6" id="KW-0963">Cytoplasm</keyword>
<feature type="binding site" evidence="6">
    <location>
        <position position="212"/>
    </location>
    <ligand>
        <name>substrate</name>
    </ligand>
</feature>
<gene>
    <name evidence="6" type="primary">tpiA</name>
    <name evidence="8" type="ORF">SEML1_0670</name>
</gene>
<feature type="binding site" evidence="6">
    <location>
        <position position="172"/>
    </location>
    <ligand>
        <name>substrate</name>
    </ligand>
</feature>
<comment type="function">
    <text evidence="6">Involved in the gluconeogenesis. Catalyzes stereospecifically the conversion of dihydroxyacetone phosphate (DHAP) to D-glyceraldehyde-3-phosphate (G3P).</text>
</comment>
<reference evidence="8 9" key="1">
    <citation type="journal article" date="2023" name="Cell">
        <title>Genetic manipulation of Patescibacteria provides mechanistic insights into microbial dark matter and the epibiotic lifestyle.</title>
        <authorList>
            <person name="Wang Y."/>
            <person name="Gallagher L.A."/>
            <person name="Andrade P.A."/>
            <person name="Liu A."/>
            <person name="Humphreys I.R."/>
            <person name="Turkarslan S."/>
            <person name="Cutler K.J."/>
            <person name="Arrieta-Ortiz M.L."/>
            <person name="Li Y."/>
            <person name="Radey M.C."/>
            <person name="McLean J.S."/>
            <person name="Cong Q."/>
            <person name="Baker D."/>
            <person name="Baliga N.S."/>
            <person name="Peterson S.B."/>
            <person name="Mougous J.D."/>
        </authorList>
    </citation>
    <scope>NUCLEOTIDE SEQUENCE [LARGE SCALE GENOMIC DNA]</scope>
    <source>
        <strain evidence="8 9">ML1</strain>
    </source>
</reference>
<dbReference type="SUPFAM" id="SSF51351">
    <property type="entry name" value="Triosephosphate isomerase (TIM)"/>
    <property type="match status" value="1"/>
</dbReference>
<dbReference type="CDD" id="cd00311">
    <property type="entry name" value="TIM"/>
    <property type="match status" value="1"/>
</dbReference>
<evidence type="ECO:0000256" key="7">
    <source>
        <dbReference type="RuleBase" id="RU363013"/>
    </source>
</evidence>
<feature type="active site" description="Proton acceptor" evidence="6">
    <location>
        <position position="166"/>
    </location>
</feature>
<comment type="caution">
    <text evidence="6">Lacks conserved residue(s) required for the propagation of feature annotation.</text>
</comment>
<dbReference type="InterPro" id="IPR020861">
    <property type="entry name" value="Triosephosphate_isomerase_AS"/>
</dbReference>
<comment type="subcellular location">
    <subcellularLocation>
        <location evidence="6 7">Cytoplasm</location>
    </subcellularLocation>
</comment>
<feature type="active site" description="Electrophile" evidence="6">
    <location>
        <position position="94"/>
    </location>
</feature>
<keyword evidence="5 6" id="KW-0413">Isomerase</keyword>
<comment type="pathway">
    <text evidence="6 7">Carbohydrate degradation; glycolysis; D-glyceraldehyde 3-phosphate from glycerone phosphate: step 1/1.</text>
</comment>
<comment type="pathway">
    <text evidence="6 7">Carbohydrate biosynthesis; gluconeogenesis.</text>
</comment>
<dbReference type="NCBIfam" id="TIGR00419">
    <property type="entry name" value="tim"/>
    <property type="match status" value="1"/>
</dbReference>
<dbReference type="InterPro" id="IPR013785">
    <property type="entry name" value="Aldolase_TIM"/>
</dbReference>
<name>A0ABY8X042_9BACT</name>
<dbReference type="InterPro" id="IPR035990">
    <property type="entry name" value="TIM_sf"/>
</dbReference>
<accession>A0ABY8X042</accession>
<evidence type="ECO:0000313" key="9">
    <source>
        <dbReference type="Proteomes" id="UP001177295"/>
    </source>
</evidence>
<dbReference type="InterPro" id="IPR000652">
    <property type="entry name" value="Triosephosphate_isomerase"/>
</dbReference>
<comment type="similarity">
    <text evidence="1 6 7">Belongs to the triosephosphate isomerase family.</text>
</comment>
<dbReference type="PANTHER" id="PTHR21139">
    <property type="entry name" value="TRIOSEPHOSPHATE ISOMERASE"/>
    <property type="match status" value="1"/>
</dbReference>
<dbReference type="HAMAP" id="MF_00147_B">
    <property type="entry name" value="TIM_B"/>
    <property type="match status" value="1"/>
</dbReference>
<dbReference type="Pfam" id="PF00121">
    <property type="entry name" value="TIM"/>
    <property type="match status" value="1"/>
</dbReference>
<comment type="subunit">
    <text evidence="6 7">Homodimer.</text>
</comment>
<keyword evidence="2 6" id="KW-0312">Gluconeogenesis</keyword>
<dbReference type="PROSITE" id="PS51440">
    <property type="entry name" value="TIM_2"/>
    <property type="match status" value="1"/>
</dbReference>
<evidence type="ECO:0000256" key="2">
    <source>
        <dbReference type="ARBA" id="ARBA00022432"/>
    </source>
</evidence>
<keyword evidence="4 6" id="KW-0324">Glycolysis</keyword>
<evidence type="ECO:0000256" key="3">
    <source>
        <dbReference type="ARBA" id="ARBA00022490"/>
    </source>
</evidence>
<dbReference type="InterPro" id="IPR022896">
    <property type="entry name" value="TrioseP_Isoase_bac/euk"/>
</dbReference>
<comment type="catalytic activity">
    <reaction evidence="6 7">
        <text>D-glyceraldehyde 3-phosphate = dihydroxyacetone phosphate</text>
        <dbReference type="Rhea" id="RHEA:18585"/>
        <dbReference type="ChEBI" id="CHEBI:57642"/>
        <dbReference type="ChEBI" id="CHEBI:59776"/>
        <dbReference type="EC" id="5.3.1.1"/>
    </reaction>
</comment>
<dbReference type="Gene3D" id="3.20.20.70">
    <property type="entry name" value="Aldolase class I"/>
    <property type="match status" value="1"/>
</dbReference>
<dbReference type="EMBL" id="CP124550">
    <property type="protein sequence ID" value="WIO46279.1"/>
    <property type="molecule type" value="Genomic_DNA"/>
</dbReference>
<evidence type="ECO:0000256" key="5">
    <source>
        <dbReference type="ARBA" id="ARBA00023235"/>
    </source>
</evidence>
<feature type="binding site" evidence="6">
    <location>
        <begin position="9"/>
        <end position="11"/>
    </location>
    <ligand>
        <name>substrate</name>
    </ligand>
</feature>
<evidence type="ECO:0000256" key="4">
    <source>
        <dbReference type="ARBA" id="ARBA00023152"/>
    </source>
</evidence>
<evidence type="ECO:0000256" key="6">
    <source>
        <dbReference type="HAMAP-Rule" id="MF_00147"/>
    </source>
</evidence>
<dbReference type="Proteomes" id="UP001177295">
    <property type="component" value="Chromosome"/>
</dbReference>
<dbReference type="EC" id="5.3.1.1" evidence="6 7"/>
<dbReference type="RefSeq" id="WP_376753813.1">
    <property type="nucleotide sequence ID" value="NZ_CP124550.1"/>
</dbReference>
<protein>
    <recommendedName>
        <fullName evidence="6 7">Triosephosphate isomerase</fullName>
        <shortName evidence="6">TIM</shortName>
        <shortName evidence="6">TPI</shortName>
        <ecNumber evidence="6 7">5.3.1.1</ecNumber>
    </recommendedName>
    <alternativeName>
        <fullName evidence="6">Triose-phosphate isomerase</fullName>
    </alternativeName>
</protein>
<proteinExistence type="inferred from homology"/>
<dbReference type="PANTHER" id="PTHR21139:SF42">
    <property type="entry name" value="TRIOSEPHOSPHATE ISOMERASE"/>
    <property type="match status" value="1"/>
</dbReference>
<sequence>MGKKLIIANWKMNLTVNEASLFVHRLDDLVGKRRGVEIVLAPTMLAVQPLHLQVQHHHFNLAAQNFYWRDHGAYTGEVSASQLRGLVQYGLVGHSERRHVFGERSKDIRSKVQAAVRNGITPVLCIGETASERADGETADAIHDQLIGGLANITSVEVEHIVVAYEPVWAIGTGKFAAPRDVSRAVKLIRKQIKQLFGALAAKHVRVLYGGSVNVDNASAYLQIDGVDGLLIGDTSLDVRAFAEIIKKADVIDKAVARKAA</sequence>
<organism evidence="8 9">
    <name type="scientific">Candidatus Southlakia epibionticum</name>
    <dbReference type="NCBI Taxonomy" id="3043284"/>
    <lineage>
        <taxon>Bacteria</taxon>
        <taxon>Candidatus Saccharimonadota</taxon>
        <taxon>Candidatus Saccharimonadia</taxon>
        <taxon>Candidatus Saccharimonadales</taxon>
        <taxon>Candidatus Saccharimonadaceae</taxon>
        <taxon>Candidatus Southlakia</taxon>
    </lineage>
</organism>
<dbReference type="PROSITE" id="PS00171">
    <property type="entry name" value="TIM_1"/>
    <property type="match status" value="1"/>
</dbReference>
<evidence type="ECO:0000313" key="8">
    <source>
        <dbReference type="EMBL" id="WIO46279.1"/>
    </source>
</evidence>